<feature type="binding site" evidence="4">
    <location>
        <begin position="237"/>
        <end position="241"/>
    </location>
    <ligand>
        <name>ATP</name>
        <dbReference type="ChEBI" id="CHEBI:30616"/>
    </ligand>
</feature>
<evidence type="ECO:0000313" key="9">
    <source>
        <dbReference type="Proteomes" id="UP000663852"/>
    </source>
</evidence>
<dbReference type="AlphaFoldDB" id="A0A814EF51"/>
<organism evidence="7 9">
    <name type="scientific">Adineta ricciae</name>
    <name type="common">Rotifer</name>
    <dbReference type="NCBI Taxonomy" id="249248"/>
    <lineage>
        <taxon>Eukaryota</taxon>
        <taxon>Metazoa</taxon>
        <taxon>Spiralia</taxon>
        <taxon>Gnathifera</taxon>
        <taxon>Rotifera</taxon>
        <taxon>Eurotatoria</taxon>
        <taxon>Bdelloidea</taxon>
        <taxon>Adinetida</taxon>
        <taxon>Adinetidae</taxon>
        <taxon>Adineta</taxon>
    </lineage>
</organism>
<comment type="caution">
    <text evidence="7">The sequence shown here is derived from an EMBL/GenBank/DDBJ whole genome shotgun (WGS) entry which is preliminary data.</text>
</comment>
<evidence type="ECO:0000256" key="3">
    <source>
        <dbReference type="PIRSR" id="PIRSR600407-1"/>
    </source>
</evidence>
<dbReference type="Proteomes" id="UP000663828">
    <property type="component" value="Unassembled WGS sequence"/>
</dbReference>
<dbReference type="PANTHER" id="PTHR11782">
    <property type="entry name" value="ADENOSINE/GUANOSINE DIPHOSPHATASE"/>
    <property type="match status" value="1"/>
</dbReference>
<dbReference type="GO" id="GO:0017111">
    <property type="term" value="F:ribonucleoside triphosphate phosphatase activity"/>
    <property type="evidence" value="ECO:0007669"/>
    <property type="project" value="TreeGrafter"/>
</dbReference>
<dbReference type="Proteomes" id="UP000663852">
    <property type="component" value="Unassembled WGS sequence"/>
</dbReference>
<evidence type="ECO:0000313" key="8">
    <source>
        <dbReference type="Proteomes" id="UP000663828"/>
    </source>
</evidence>
<feature type="transmembrane region" description="Helical" evidence="5">
    <location>
        <begin position="539"/>
        <end position="565"/>
    </location>
</feature>
<dbReference type="Pfam" id="PF01150">
    <property type="entry name" value="GDA1_CD39"/>
    <property type="match status" value="1"/>
</dbReference>
<keyword evidence="8" id="KW-1185">Reference proteome</keyword>
<dbReference type="EMBL" id="CAJNOJ010000051">
    <property type="protein sequence ID" value="CAF0965552.1"/>
    <property type="molecule type" value="Genomic_DNA"/>
</dbReference>
<comment type="similarity">
    <text evidence="1">Belongs to the GDA1/CD39 NTPase family.</text>
</comment>
<dbReference type="Gene3D" id="3.30.420.150">
    <property type="entry name" value="Exopolyphosphatase. Domain 2"/>
    <property type="match status" value="1"/>
</dbReference>
<dbReference type="PANTHER" id="PTHR11782:SF83">
    <property type="entry name" value="GUANOSINE-DIPHOSPHATASE"/>
    <property type="match status" value="1"/>
</dbReference>
<dbReference type="GO" id="GO:0005886">
    <property type="term" value="C:plasma membrane"/>
    <property type="evidence" value="ECO:0007669"/>
    <property type="project" value="TreeGrafter"/>
</dbReference>
<name>A0A814EF51_ADIRI</name>
<gene>
    <name evidence="7" type="ORF">EDS130_LOCUS13103</name>
    <name evidence="6" type="ORF">XAT740_LOCUS3544</name>
</gene>
<dbReference type="InterPro" id="IPR000407">
    <property type="entry name" value="GDA1_CD39_NTPase"/>
</dbReference>
<feature type="transmembrane region" description="Helical" evidence="5">
    <location>
        <begin position="20"/>
        <end position="39"/>
    </location>
</feature>
<sequence>MEEQKRHWRIYPVIKFAQGIAFTILVFAIILAIYLITLYHTRLTPFVNYAIVFDAGSSHTEMFVYYWPADKSDGLGTTSSVNQLFTCHLDALEKNDTNRIGGTIKLKAISDFEQNLDLLDDYFEPCLSKAIKEIPSTRHRSSPVFLGATAGMRLSRLRNATTADRVLETIREVFANSPFQFVVARQVRILTGIEEAIDGWITTNVLLEKFKHRHTKKKVLAKKELDTDMVGVLDLGGASTQITFTYNQTKDDEPIPKEFTTNITLFDTIYSPYAHSYLCWGKNEALKRHRARLVNAAINTNRTTFTNSRILIRDPCFARGANETLTTKDIFRSPCTANEREKFNSFLNRSTLTFTGSGNATQCRERLISLFDAKRNDKTVNCSHKADYCTFDHTFQPTIPSKIQFIGLSGYYYVFNNLAYKMDPSKTTVKEQYQYKDFSPEEISNRLNSVCETQHAVLYEQEGMDNKTESFKRHLCFDGWYMWLLLTHAIGFKSDDLNRLSFANTVQTGKVGWTLGYMINQTNYIPAEFRERIITKNRFVGWLISSLSLICVTLIFLVVTSYVYCRQKPKSSAEKNHGLMQKNEQEVLT</sequence>
<dbReference type="EMBL" id="CAJNOR010000136">
    <property type="protein sequence ID" value="CAF0812627.1"/>
    <property type="molecule type" value="Genomic_DNA"/>
</dbReference>
<proteinExistence type="inferred from homology"/>
<dbReference type="GO" id="GO:0005524">
    <property type="term" value="F:ATP binding"/>
    <property type="evidence" value="ECO:0007669"/>
    <property type="project" value="UniProtKB-KW"/>
</dbReference>
<evidence type="ECO:0000256" key="4">
    <source>
        <dbReference type="PIRSR" id="PIRSR600407-2"/>
    </source>
</evidence>
<reference evidence="7" key="1">
    <citation type="submission" date="2021-02" db="EMBL/GenBank/DDBJ databases">
        <authorList>
            <person name="Nowell W R."/>
        </authorList>
    </citation>
    <scope>NUCLEOTIDE SEQUENCE</scope>
</reference>
<dbReference type="Gene3D" id="3.30.420.40">
    <property type="match status" value="1"/>
</dbReference>
<dbReference type="GO" id="GO:0009134">
    <property type="term" value="P:nucleoside diphosphate catabolic process"/>
    <property type="evidence" value="ECO:0007669"/>
    <property type="project" value="TreeGrafter"/>
</dbReference>
<keyword evidence="4" id="KW-0547">Nucleotide-binding</keyword>
<dbReference type="GO" id="GO:0004382">
    <property type="term" value="F:GDP phosphatase activity"/>
    <property type="evidence" value="ECO:0007669"/>
    <property type="project" value="TreeGrafter"/>
</dbReference>
<evidence type="ECO:0000256" key="5">
    <source>
        <dbReference type="SAM" id="Phobius"/>
    </source>
</evidence>
<keyword evidence="2" id="KW-0378">Hydrolase</keyword>
<evidence type="ECO:0000313" key="6">
    <source>
        <dbReference type="EMBL" id="CAF0812627.1"/>
    </source>
</evidence>
<keyword evidence="5" id="KW-0472">Membrane</keyword>
<keyword evidence="5" id="KW-0812">Transmembrane</keyword>
<accession>A0A814EF51</accession>
<feature type="active site" description="Proton acceptor" evidence="3">
    <location>
        <position position="195"/>
    </location>
</feature>
<evidence type="ECO:0000256" key="2">
    <source>
        <dbReference type="ARBA" id="ARBA00022801"/>
    </source>
</evidence>
<keyword evidence="5" id="KW-1133">Transmembrane helix</keyword>
<dbReference type="OrthoDB" id="6372431at2759"/>
<protein>
    <submittedName>
        <fullName evidence="7">Uncharacterized protein</fullName>
    </submittedName>
</protein>
<dbReference type="GO" id="GO:0045134">
    <property type="term" value="F:UDP phosphatase activity"/>
    <property type="evidence" value="ECO:0007669"/>
    <property type="project" value="TreeGrafter"/>
</dbReference>
<keyword evidence="4" id="KW-0067">ATP-binding</keyword>
<evidence type="ECO:0000256" key="1">
    <source>
        <dbReference type="ARBA" id="ARBA00009283"/>
    </source>
</evidence>
<evidence type="ECO:0000313" key="7">
    <source>
        <dbReference type="EMBL" id="CAF0965552.1"/>
    </source>
</evidence>